<evidence type="ECO:0000313" key="3">
    <source>
        <dbReference type="EMBL" id="KAK4493740.1"/>
    </source>
</evidence>
<dbReference type="InterPro" id="IPR001138">
    <property type="entry name" value="Zn2Cys6_DnaBD"/>
</dbReference>
<feature type="region of interest" description="Disordered" evidence="2">
    <location>
        <begin position="82"/>
        <end position="153"/>
    </location>
</feature>
<name>A0ABR0DX47_ZASCE</name>
<feature type="compositionally biased region" description="Low complexity" evidence="2">
    <location>
        <begin position="100"/>
        <end position="115"/>
    </location>
</feature>
<evidence type="ECO:0000256" key="2">
    <source>
        <dbReference type="SAM" id="MobiDB-lite"/>
    </source>
</evidence>
<gene>
    <name evidence="3" type="ORF">PRZ48_014925</name>
</gene>
<accession>A0ABR0DX47</accession>
<feature type="compositionally biased region" description="Pro residues" evidence="2">
    <location>
        <begin position="85"/>
        <end position="99"/>
    </location>
</feature>
<feature type="compositionally biased region" description="Polar residues" evidence="2">
    <location>
        <begin position="223"/>
        <end position="247"/>
    </location>
</feature>
<sequence length="551" mass="61711">MEFTADAPSHSPESGMPTYMIYRDVRPGDPFDPSAPLHFLPPKDSDELFDALRFAFPHLKTHSERLRDATIKFLLEEQQAYTVSSPPPAPVSTQPPPQSLPTSATSTTSTSSSTLNVWNHATVGTKGKFKHVPSSNSNNQPSSLLTKDMPPQEDMTGVFSISSVQPKQHQRRRMTEKEKADYRKRRMVKACDKCAKRKRKCIHNFAASVSPQPEQHSSRRSANRATSDISSPNSIESQDQNLSETSQEIASMLGQCPDEEMTFSTGKQTMEGVSALPDANFSNWDTQNMPTFPPDMIDPALEFPIETYPAMTRSIEQEWTARDQLMADWTIEFPSDAITPSILRMDEFLQFGDLFPEQEQIPWSQNASSNQVACTHSASGEEEYVLPEDNEWCISRHRRLVAEKDRNVRHGTLSVLRLRQDHDILSEGDMMEDVRPDRSLVYYGHPLQKPEKNPKIAADDASYGGEPFDVQQAVVDGQMAASVYAWRCEAFGWVFETLVTSASTFASVLTLVASLLRQGEKVTALNGWPIVESTQVVEENDGEESVVLHHP</sequence>
<proteinExistence type="predicted"/>
<evidence type="ECO:0000256" key="1">
    <source>
        <dbReference type="ARBA" id="ARBA00023242"/>
    </source>
</evidence>
<feature type="compositionally biased region" description="Low complexity" evidence="2">
    <location>
        <begin position="133"/>
        <end position="143"/>
    </location>
</feature>
<reference evidence="3 4" key="1">
    <citation type="journal article" date="2023" name="G3 (Bethesda)">
        <title>A chromosome-level genome assembly of Zasmidium syzygii isolated from banana leaves.</title>
        <authorList>
            <person name="van Westerhoven A.C."/>
            <person name="Mehrabi R."/>
            <person name="Talebi R."/>
            <person name="Steentjes M.B.F."/>
            <person name="Corcolon B."/>
            <person name="Chong P.A."/>
            <person name="Kema G.H.J."/>
            <person name="Seidl M.F."/>
        </authorList>
    </citation>
    <scope>NUCLEOTIDE SEQUENCE [LARGE SCALE GENOMIC DNA]</scope>
    <source>
        <strain evidence="3 4">P124</strain>
    </source>
</reference>
<feature type="region of interest" description="Disordered" evidence="2">
    <location>
        <begin position="205"/>
        <end position="247"/>
    </location>
</feature>
<dbReference type="CDD" id="cd00067">
    <property type="entry name" value="GAL4"/>
    <property type="match status" value="1"/>
</dbReference>
<comment type="caution">
    <text evidence="3">The sequence shown here is derived from an EMBL/GenBank/DDBJ whole genome shotgun (WGS) entry which is preliminary data.</text>
</comment>
<evidence type="ECO:0000313" key="4">
    <source>
        <dbReference type="Proteomes" id="UP001305779"/>
    </source>
</evidence>
<evidence type="ECO:0008006" key="5">
    <source>
        <dbReference type="Google" id="ProtNLM"/>
    </source>
</evidence>
<keyword evidence="1" id="KW-0539">Nucleus</keyword>
<organism evidence="3 4">
    <name type="scientific">Zasmidium cellare</name>
    <name type="common">Wine cellar mold</name>
    <name type="synonym">Racodium cellare</name>
    <dbReference type="NCBI Taxonomy" id="395010"/>
    <lineage>
        <taxon>Eukaryota</taxon>
        <taxon>Fungi</taxon>
        <taxon>Dikarya</taxon>
        <taxon>Ascomycota</taxon>
        <taxon>Pezizomycotina</taxon>
        <taxon>Dothideomycetes</taxon>
        <taxon>Dothideomycetidae</taxon>
        <taxon>Mycosphaerellales</taxon>
        <taxon>Mycosphaerellaceae</taxon>
        <taxon>Zasmidium</taxon>
    </lineage>
</organism>
<protein>
    <recommendedName>
        <fullName evidence="5">BZIP domain-containing protein</fullName>
    </recommendedName>
</protein>
<dbReference type="Proteomes" id="UP001305779">
    <property type="component" value="Unassembled WGS sequence"/>
</dbReference>
<keyword evidence="4" id="KW-1185">Reference proteome</keyword>
<dbReference type="EMBL" id="JAXOVC010000015">
    <property type="protein sequence ID" value="KAK4493740.1"/>
    <property type="molecule type" value="Genomic_DNA"/>
</dbReference>